<dbReference type="Proteomes" id="UP001085076">
    <property type="component" value="Miscellaneous, Linkage group lg03"/>
</dbReference>
<dbReference type="EMBL" id="JAGGNH010000003">
    <property type="protein sequence ID" value="KAJ0978915.1"/>
    <property type="molecule type" value="Genomic_DNA"/>
</dbReference>
<evidence type="ECO:0000313" key="2">
    <source>
        <dbReference type="Proteomes" id="UP001085076"/>
    </source>
</evidence>
<protein>
    <submittedName>
        <fullName evidence="1">Uncharacterized protein</fullName>
    </submittedName>
</protein>
<evidence type="ECO:0000313" key="1">
    <source>
        <dbReference type="EMBL" id="KAJ0978915.1"/>
    </source>
</evidence>
<accession>A0A9D5HJG3</accession>
<reference evidence="1" key="2">
    <citation type="journal article" date="2022" name="Hortic Res">
        <title>The genome of Dioscorea zingiberensis sheds light on the biosynthesis, origin and evolution of the medicinally important diosgenin saponins.</title>
        <authorList>
            <person name="Li Y."/>
            <person name="Tan C."/>
            <person name="Li Z."/>
            <person name="Guo J."/>
            <person name="Li S."/>
            <person name="Chen X."/>
            <person name="Wang C."/>
            <person name="Dai X."/>
            <person name="Yang H."/>
            <person name="Song W."/>
            <person name="Hou L."/>
            <person name="Xu J."/>
            <person name="Tong Z."/>
            <person name="Xu A."/>
            <person name="Yuan X."/>
            <person name="Wang W."/>
            <person name="Yang Q."/>
            <person name="Chen L."/>
            <person name="Sun Z."/>
            <person name="Wang K."/>
            <person name="Pan B."/>
            <person name="Chen J."/>
            <person name="Bao Y."/>
            <person name="Liu F."/>
            <person name="Qi X."/>
            <person name="Gang D.R."/>
            <person name="Wen J."/>
            <person name="Li J."/>
        </authorList>
    </citation>
    <scope>NUCLEOTIDE SEQUENCE</scope>
    <source>
        <strain evidence="1">Dzin_1.0</strain>
    </source>
</reference>
<comment type="caution">
    <text evidence="1">The sequence shown here is derived from an EMBL/GenBank/DDBJ whole genome shotgun (WGS) entry which is preliminary data.</text>
</comment>
<gene>
    <name evidence="1" type="ORF">J5N97_014389</name>
</gene>
<organism evidence="1 2">
    <name type="scientific">Dioscorea zingiberensis</name>
    <dbReference type="NCBI Taxonomy" id="325984"/>
    <lineage>
        <taxon>Eukaryota</taxon>
        <taxon>Viridiplantae</taxon>
        <taxon>Streptophyta</taxon>
        <taxon>Embryophyta</taxon>
        <taxon>Tracheophyta</taxon>
        <taxon>Spermatophyta</taxon>
        <taxon>Magnoliopsida</taxon>
        <taxon>Liliopsida</taxon>
        <taxon>Dioscoreales</taxon>
        <taxon>Dioscoreaceae</taxon>
        <taxon>Dioscorea</taxon>
    </lineage>
</organism>
<proteinExistence type="predicted"/>
<reference evidence="1" key="1">
    <citation type="submission" date="2021-03" db="EMBL/GenBank/DDBJ databases">
        <authorList>
            <person name="Li Z."/>
            <person name="Yang C."/>
        </authorList>
    </citation>
    <scope>NUCLEOTIDE SEQUENCE</scope>
    <source>
        <strain evidence="1">Dzin_1.0</strain>
        <tissue evidence="1">Leaf</tissue>
    </source>
</reference>
<sequence length="175" mass="20809">MESCYHLELRLFLLEKLQEEQIFLMGSRFVWMCFVPPYFYGNCFYTAPRTTNEQISRFCIYILIEGMDMPGFFKYFIFNIYLSNIEACYAKRISRLSRVQYEARVFKLKNTMETLFSMKAEKFLNLDASGQMNINIYPLHLSKMIDWDKAIMVTLEQGDKFQEGDECAFSMKGSY</sequence>
<name>A0A9D5HJG3_9LILI</name>
<keyword evidence="2" id="KW-1185">Reference proteome</keyword>
<dbReference type="AlphaFoldDB" id="A0A9D5HJG3"/>